<reference evidence="2" key="1">
    <citation type="journal article" date="2019" name="Curr. Biol.">
        <title>Genome Sequence of Striga asiatica Provides Insight into the Evolution of Plant Parasitism.</title>
        <authorList>
            <person name="Yoshida S."/>
            <person name="Kim S."/>
            <person name="Wafula E.K."/>
            <person name="Tanskanen J."/>
            <person name="Kim Y.M."/>
            <person name="Honaas L."/>
            <person name="Yang Z."/>
            <person name="Spallek T."/>
            <person name="Conn C.E."/>
            <person name="Ichihashi Y."/>
            <person name="Cheong K."/>
            <person name="Cui S."/>
            <person name="Der J.P."/>
            <person name="Gundlach H."/>
            <person name="Jiao Y."/>
            <person name="Hori C."/>
            <person name="Ishida J.K."/>
            <person name="Kasahara H."/>
            <person name="Kiba T."/>
            <person name="Kim M.S."/>
            <person name="Koo N."/>
            <person name="Laohavisit A."/>
            <person name="Lee Y.H."/>
            <person name="Lumba S."/>
            <person name="McCourt P."/>
            <person name="Mortimer J.C."/>
            <person name="Mutuku J.M."/>
            <person name="Nomura T."/>
            <person name="Sasaki-Sekimoto Y."/>
            <person name="Seto Y."/>
            <person name="Wang Y."/>
            <person name="Wakatake T."/>
            <person name="Sakakibara H."/>
            <person name="Demura T."/>
            <person name="Yamaguchi S."/>
            <person name="Yoneyama K."/>
            <person name="Manabe R.I."/>
            <person name="Nelson D.C."/>
            <person name="Schulman A.H."/>
            <person name="Timko M.P."/>
            <person name="dePamphilis C.W."/>
            <person name="Choi D."/>
            <person name="Shirasu K."/>
        </authorList>
    </citation>
    <scope>NUCLEOTIDE SEQUENCE [LARGE SCALE GENOMIC DNA]</scope>
    <source>
        <strain evidence="2">cv. UVA1</strain>
    </source>
</reference>
<sequence>MDPKLDFKYGKENVGADPFRPSQVFHFRPAHVESTTSNFQFLNTQSLQLHLDVIFSRLEHKISSKEAPSIVVTERMTSEDSNSHSMGGSLSTESLSLTKGLFGDDNFDEDVESDVVQIGTVHVPFMISSFLTGRKRPHGGSTVGRAYIRRDRRDHHELVVNYYFKGDKSKYTPDKFRRRFRMDIELFERILQVVNNYDEYFTQKVDAVGNIGLSSLQKVVAAIRMLAYGCSADSLDEYVQIGESTAIECLKRNAWQPRLYALALEELSNCLAWCIY</sequence>
<name>A0A5A7QKH9_STRAF</name>
<protein>
    <submittedName>
        <fullName evidence="1">Ribosomal protein-like</fullName>
    </submittedName>
</protein>
<dbReference type="PANTHER" id="PTHR47150">
    <property type="entry name" value="OS12G0169200 PROTEIN"/>
    <property type="match status" value="1"/>
</dbReference>
<dbReference type="GO" id="GO:0005840">
    <property type="term" value="C:ribosome"/>
    <property type="evidence" value="ECO:0007669"/>
    <property type="project" value="UniProtKB-KW"/>
</dbReference>
<proteinExistence type="predicted"/>
<dbReference type="PANTHER" id="PTHR47150:SF7">
    <property type="entry name" value="NUCLEASE"/>
    <property type="match status" value="1"/>
</dbReference>
<gene>
    <name evidence="1" type="ORF">STAS_22707</name>
</gene>
<accession>A0A5A7QKH9</accession>
<keyword evidence="1" id="KW-0689">Ribosomal protein</keyword>
<dbReference type="EMBL" id="BKCP01007293">
    <property type="protein sequence ID" value="GER45729.1"/>
    <property type="molecule type" value="Genomic_DNA"/>
</dbReference>
<keyword evidence="1" id="KW-0687">Ribonucleoprotein</keyword>
<dbReference type="AlphaFoldDB" id="A0A5A7QKH9"/>
<evidence type="ECO:0000313" key="2">
    <source>
        <dbReference type="Proteomes" id="UP000325081"/>
    </source>
</evidence>
<dbReference type="Proteomes" id="UP000325081">
    <property type="component" value="Unassembled WGS sequence"/>
</dbReference>
<comment type="caution">
    <text evidence="1">The sequence shown here is derived from an EMBL/GenBank/DDBJ whole genome shotgun (WGS) entry which is preliminary data.</text>
</comment>
<evidence type="ECO:0000313" key="1">
    <source>
        <dbReference type="EMBL" id="GER45729.1"/>
    </source>
</evidence>
<dbReference type="OrthoDB" id="908763at2759"/>
<organism evidence="1 2">
    <name type="scientific">Striga asiatica</name>
    <name type="common">Asiatic witchweed</name>
    <name type="synonym">Buchnera asiatica</name>
    <dbReference type="NCBI Taxonomy" id="4170"/>
    <lineage>
        <taxon>Eukaryota</taxon>
        <taxon>Viridiplantae</taxon>
        <taxon>Streptophyta</taxon>
        <taxon>Embryophyta</taxon>
        <taxon>Tracheophyta</taxon>
        <taxon>Spermatophyta</taxon>
        <taxon>Magnoliopsida</taxon>
        <taxon>eudicotyledons</taxon>
        <taxon>Gunneridae</taxon>
        <taxon>Pentapetalae</taxon>
        <taxon>asterids</taxon>
        <taxon>lamiids</taxon>
        <taxon>Lamiales</taxon>
        <taxon>Orobanchaceae</taxon>
        <taxon>Buchnereae</taxon>
        <taxon>Striga</taxon>
    </lineage>
</organism>
<keyword evidence="2" id="KW-1185">Reference proteome</keyword>